<organism evidence="1 4">
    <name type="scientific">Clostridium pasteurianum DSM 525 = ATCC 6013</name>
    <dbReference type="NCBI Taxonomy" id="1262449"/>
    <lineage>
        <taxon>Bacteria</taxon>
        <taxon>Bacillati</taxon>
        <taxon>Bacillota</taxon>
        <taxon>Clostridia</taxon>
        <taxon>Eubacteriales</taxon>
        <taxon>Clostridiaceae</taxon>
        <taxon>Clostridium</taxon>
    </lineage>
</organism>
<evidence type="ECO:0000313" key="2">
    <source>
        <dbReference type="EMBL" id="KRU12157.1"/>
    </source>
</evidence>
<dbReference type="AlphaFoldDB" id="A0A0H3J4J1"/>
<protein>
    <recommendedName>
        <fullName evidence="5">Flagellar protein FliT</fullName>
    </recommendedName>
</protein>
<evidence type="ECO:0000313" key="3">
    <source>
        <dbReference type="Proteomes" id="UP000028042"/>
    </source>
</evidence>
<dbReference type="EMBL" id="CP009268">
    <property type="protein sequence ID" value="AJA51835.1"/>
    <property type="molecule type" value="Genomic_DNA"/>
</dbReference>
<dbReference type="eggNOG" id="ENOG5030FW9">
    <property type="taxonomic scope" value="Bacteria"/>
</dbReference>
<evidence type="ECO:0000313" key="1">
    <source>
        <dbReference type="EMBL" id="AJA51835.1"/>
    </source>
</evidence>
<proteinExistence type="predicted"/>
<accession>A0A0H3J4J1</accession>
<keyword evidence="4" id="KW-1185">Reference proteome</keyword>
<dbReference type="PATRIC" id="fig|1262449.3.peg.1614"/>
<dbReference type="Proteomes" id="UP000028042">
    <property type="component" value="Unassembled WGS sequence"/>
</dbReference>
<name>A0A0H3J4J1_CLOPA</name>
<dbReference type="EMBL" id="JPGY02000001">
    <property type="protein sequence ID" value="KRU12157.1"/>
    <property type="molecule type" value="Genomic_DNA"/>
</dbReference>
<reference evidence="1 4" key="1">
    <citation type="journal article" date="2015" name="Genome Announc.">
        <title>Complete Genome Sequence of the Nitrogen-Fixing and Solvent-Producing Clostridium pasteurianum DSM 525.</title>
        <authorList>
            <person name="Poehlein A."/>
            <person name="Grosse-Honebrink A."/>
            <person name="Zhang Y."/>
            <person name="Minton N.P."/>
            <person name="Daniel R."/>
        </authorList>
    </citation>
    <scope>NUCLEOTIDE SEQUENCE [LARGE SCALE GENOMIC DNA]</scope>
    <source>
        <strain evidence="1">DSM 525</strain>
        <strain evidence="4">DSM 525 / ATCC 6013</strain>
    </source>
</reference>
<dbReference type="KEGG" id="cpat:CLPA_c17770"/>
<sequence length="113" mass="13578">MNTLKQYLDYYKNITIELINNLYCDKLDDIDEFMKKRQSILEEIGQLNCSKKEFNLITTEIELPEIEKRLKYVMTEKKEKLLMEMEKMAMSRNANNSYNKNLYGKSQVFSKKI</sequence>
<dbReference type="RefSeq" id="WP_003443883.1">
    <property type="nucleotide sequence ID" value="NZ_ANZB01000004.1"/>
</dbReference>
<dbReference type="Proteomes" id="UP000030905">
    <property type="component" value="Chromosome"/>
</dbReference>
<reference evidence="2 3" key="3">
    <citation type="journal article" name="Genome Announc.">
        <title>Improved Draft Genome Sequence of Clostridium pasteurianum Strain ATCC 6013 (DSM 525) Using a Hybrid Next-Generation Sequencing Approach.</title>
        <authorList>
            <person name="Pyne M.E."/>
            <person name="Utturkar S."/>
            <person name="Brown S.D."/>
            <person name="Moo-Young M."/>
            <person name="Chung D.A."/>
            <person name="Chou C.P."/>
        </authorList>
    </citation>
    <scope>NUCLEOTIDE SEQUENCE [LARGE SCALE GENOMIC DNA]</scope>
    <source>
        <strain evidence="2 3">ATCC 6013</strain>
    </source>
</reference>
<gene>
    <name evidence="1" type="ORF">CLPA_c17770</name>
    <name evidence="2" type="ORF">CP6013_01404</name>
</gene>
<dbReference type="GeneID" id="93073939"/>
<reference evidence="2" key="2">
    <citation type="submission" date="2015-10" db="EMBL/GenBank/DDBJ databases">
        <title>Improved Draft Genome Sequence of Clostridium pasteurianum Strain ATCC 6013 (DSM 525) Using a Hybrid Next-Generation Sequencing Approach.</title>
        <authorList>
            <person name="Pyne M.E."/>
            <person name="Utturkar S.M."/>
            <person name="Brown S.D."/>
            <person name="Moo-Young M."/>
            <person name="Chung D.A."/>
            <person name="Chou P.C."/>
        </authorList>
    </citation>
    <scope>NUCLEOTIDE SEQUENCE</scope>
    <source>
        <strain evidence="2">ATCC 6013</strain>
    </source>
</reference>
<evidence type="ECO:0008006" key="5">
    <source>
        <dbReference type="Google" id="ProtNLM"/>
    </source>
</evidence>
<dbReference type="KEGG" id="cpae:CPAST_c17770"/>
<evidence type="ECO:0000313" key="4">
    <source>
        <dbReference type="Proteomes" id="UP000030905"/>
    </source>
</evidence>